<gene>
    <name evidence="2" type="ORF">BIP78_1237</name>
</gene>
<dbReference type="Pfam" id="PF14588">
    <property type="entry name" value="YjgF_endoribonc"/>
    <property type="match status" value="1"/>
</dbReference>
<dbReference type="AlphaFoldDB" id="A0A410FVE3"/>
<evidence type="ECO:0000313" key="2">
    <source>
        <dbReference type="EMBL" id="QAA77003.1"/>
    </source>
</evidence>
<proteinExistence type="predicted"/>
<dbReference type="Proteomes" id="UP000287233">
    <property type="component" value="Chromosome"/>
</dbReference>
<evidence type="ECO:0000313" key="3">
    <source>
        <dbReference type="Proteomes" id="UP000287233"/>
    </source>
</evidence>
<name>A0A410FVE3_BIPS1</name>
<dbReference type="EMBL" id="CP034928">
    <property type="protein sequence ID" value="QAA77003.1"/>
    <property type="molecule type" value="Genomic_DNA"/>
</dbReference>
<dbReference type="InterPro" id="IPR013813">
    <property type="entry name" value="Endoribo_LPSP/chorism_mut-like"/>
</dbReference>
<protein>
    <submittedName>
        <fullName evidence="2">RidA family protein</fullName>
    </submittedName>
</protein>
<dbReference type="PANTHER" id="PTHR43760">
    <property type="entry name" value="ENDORIBONUCLEASE-RELATED"/>
    <property type="match status" value="1"/>
</dbReference>
<feature type="domain" description="Endoribonuclease L-PSP/chorismate mutase-like" evidence="1">
    <location>
        <begin position="5"/>
        <end position="145"/>
    </location>
</feature>
<dbReference type="InterPro" id="IPR035959">
    <property type="entry name" value="RutC-like_sf"/>
</dbReference>
<evidence type="ECO:0000259" key="1">
    <source>
        <dbReference type="Pfam" id="PF14588"/>
    </source>
</evidence>
<sequence length="185" mass="19401">MDAIEARLVELGLQLPPVPTPVAEYVPAKQVGDLVYVSGQGPIQNGRAICVGRVGAEVSLSEAYEAAQLCVLNSLAAVKMVAGSLDRVAEVVHVRGFISSAPGFHDQPKVLNGASELLVRLFGERGRHARAALGTSVLPGNIAVEVEVVVRLFPTTGCAGAAPNRGEEVKAARNDAEQRVNLGFR</sequence>
<dbReference type="PANTHER" id="PTHR43760:SF1">
    <property type="entry name" value="ENDORIBONUCLEASE L-PSP_CHORISMATE MUTASE-LIKE DOMAIN-CONTAINING PROTEIN"/>
    <property type="match status" value="1"/>
</dbReference>
<reference evidence="3" key="1">
    <citation type="submission" date="2018-12" db="EMBL/GenBank/DDBJ databases">
        <title>Complete genome sequence of an uncultured bacterium of the candidate phylum Bipolaricaulota.</title>
        <authorList>
            <person name="Kadnikov V.V."/>
            <person name="Mardanov A.V."/>
            <person name="Beletsky A.V."/>
            <person name="Frank Y.A."/>
            <person name="Karnachuk O.V."/>
            <person name="Ravin N.V."/>
        </authorList>
    </citation>
    <scope>NUCLEOTIDE SEQUENCE [LARGE SCALE GENOMIC DNA]</scope>
</reference>
<accession>A0A410FVE3</accession>
<dbReference type="Gene3D" id="3.30.1330.40">
    <property type="entry name" value="RutC-like"/>
    <property type="match status" value="1"/>
</dbReference>
<organism evidence="2 3">
    <name type="scientific">Bipolaricaulis sibiricus</name>
    <dbReference type="NCBI Taxonomy" id="2501609"/>
    <lineage>
        <taxon>Bacteria</taxon>
        <taxon>Candidatus Bipolaricaulota</taxon>
        <taxon>Candidatus Bipolaricaulia</taxon>
        <taxon>Candidatus Bipolaricaulales</taxon>
        <taxon>Candidatus Bipolaricaulaceae</taxon>
        <taxon>Candidatus Bipolaricaulis</taxon>
    </lineage>
</organism>
<dbReference type="CDD" id="cd02199">
    <property type="entry name" value="YjgF_YER057c_UK114_like_1"/>
    <property type="match status" value="1"/>
</dbReference>
<dbReference type="KEGG" id="bih:BIP78_1237"/>
<dbReference type="SUPFAM" id="SSF55298">
    <property type="entry name" value="YjgF-like"/>
    <property type="match status" value="1"/>
</dbReference>